<dbReference type="InterPro" id="IPR020449">
    <property type="entry name" value="Tscrpt_reg_AraC-type_HTH"/>
</dbReference>
<keyword evidence="3" id="KW-0804">Transcription</keyword>
<evidence type="ECO:0000256" key="4">
    <source>
        <dbReference type="SAM" id="MobiDB-lite"/>
    </source>
</evidence>
<dbReference type="Pfam" id="PF12833">
    <property type="entry name" value="HTH_18"/>
    <property type="match status" value="1"/>
</dbReference>
<evidence type="ECO:0000313" key="7">
    <source>
        <dbReference type="Proteomes" id="UP000760480"/>
    </source>
</evidence>
<reference evidence="6 7" key="1">
    <citation type="submission" date="2019-03" db="EMBL/GenBank/DDBJ databases">
        <title>Metabolic reconstructions from genomes of highly enriched 'Candidatus Accumulibacter' and 'Candidatus Competibacter' bioreactor populations.</title>
        <authorList>
            <person name="Annavajhala M.K."/>
            <person name="Welles L."/>
            <person name="Abbas B."/>
            <person name="Sorokin D."/>
            <person name="Park H."/>
            <person name="Van Loosdrecht M."/>
            <person name="Chandran K."/>
        </authorList>
    </citation>
    <scope>NUCLEOTIDE SEQUENCE [LARGE SCALE GENOMIC DNA]</scope>
    <source>
        <strain evidence="6 7">SBR_G</strain>
    </source>
</reference>
<accession>A0ABX1TI96</accession>
<dbReference type="InterPro" id="IPR018060">
    <property type="entry name" value="HTH_AraC"/>
</dbReference>
<dbReference type="Gene3D" id="1.10.10.60">
    <property type="entry name" value="Homeodomain-like"/>
    <property type="match status" value="1"/>
</dbReference>
<dbReference type="SUPFAM" id="SSF46689">
    <property type="entry name" value="Homeodomain-like"/>
    <property type="match status" value="1"/>
</dbReference>
<name>A0ABX1TI96_9GAMM</name>
<feature type="region of interest" description="Disordered" evidence="4">
    <location>
        <begin position="330"/>
        <end position="350"/>
    </location>
</feature>
<keyword evidence="1" id="KW-0805">Transcription regulation</keyword>
<protein>
    <submittedName>
        <fullName evidence="6">AraC family transcriptional regulator</fullName>
    </submittedName>
</protein>
<organism evidence="6 7">
    <name type="scientific">Candidatus Competibacter phosphatis</name>
    <dbReference type="NCBI Taxonomy" id="221280"/>
    <lineage>
        <taxon>Bacteria</taxon>
        <taxon>Pseudomonadati</taxon>
        <taxon>Pseudomonadota</taxon>
        <taxon>Gammaproteobacteria</taxon>
        <taxon>Candidatus Competibacteraceae</taxon>
        <taxon>Candidatus Competibacter</taxon>
    </lineage>
</organism>
<dbReference type="RefSeq" id="WP_169248365.1">
    <property type="nucleotide sequence ID" value="NZ_SPMZ01000020.1"/>
</dbReference>
<dbReference type="Proteomes" id="UP000760480">
    <property type="component" value="Unassembled WGS sequence"/>
</dbReference>
<evidence type="ECO:0000259" key="5">
    <source>
        <dbReference type="PROSITE" id="PS01124"/>
    </source>
</evidence>
<dbReference type="InterPro" id="IPR032687">
    <property type="entry name" value="AraC-type_N"/>
</dbReference>
<evidence type="ECO:0000256" key="3">
    <source>
        <dbReference type="ARBA" id="ARBA00023163"/>
    </source>
</evidence>
<dbReference type="PANTHER" id="PTHR47894:SF1">
    <property type="entry name" value="HTH-TYPE TRANSCRIPTIONAL REGULATOR VQSM"/>
    <property type="match status" value="1"/>
</dbReference>
<comment type="caution">
    <text evidence="6">The sequence shown here is derived from an EMBL/GenBank/DDBJ whole genome shotgun (WGS) entry which is preliminary data.</text>
</comment>
<feature type="domain" description="HTH araC/xylS-type" evidence="5">
    <location>
        <begin position="228"/>
        <end position="330"/>
    </location>
</feature>
<keyword evidence="2" id="KW-0238">DNA-binding</keyword>
<keyword evidence="7" id="KW-1185">Reference proteome</keyword>
<evidence type="ECO:0000313" key="6">
    <source>
        <dbReference type="EMBL" id="NMQ19105.1"/>
    </source>
</evidence>
<dbReference type="InterPro" id="IPR009057">
    <property type="entry name" value="Homeodomain-like_sf"/>
</dbReference>
<evidence type="ECO:0000256" key="1">
    <source>
        <dbReference type="ARBA" id="ARBA00023015"/>
    </source>
</evidence>
<dbReference type="EMBL" id="SPMZ01000020">
    <property type="protein sequence ID" value="NMQ19105.1"/>
    <property type="molecule type" value="Genomic_DNA"/>
</dbReference>
<dbReference type="SMART" id="SM00342">
    <property type="entry name" value="HTH_ARAC"/>
    <property type="match status" value="1"/>
</dbReference>
<dbReference type="PANTHER" id="PTHR47894">
    <property type="entry name" value="HTH-TYPE TRANSCRIPTIONAL REGULATOR GADX"/>
    <property type="match status" value="1"/>
</dbReference>
<gene>
    <name evidence="6" type="ORF">E4P82_07760</name>
</gene>
<sequence length="350" mass="39665">MDKDTVSICFVKEAIYGASQRGLDVDAMLRSAGISPDLLELPDARVSAAHYGILWHVVARALNDELFGLDSHPMRHGSFKLLCFAVLGAGTLEKAIRRALDFLALVLDDTRGRLGIDGSEGSIILICPRTVPRLFAHGTLLMILHGLMCWLANRRLPILRTAFMQSSPDHADEYRLLFGPETRFGVPDTTLVFEAEHLALPIRRNEAALREFLRNAPANFLVKYRNSHSLYARIRKHLQRISTPEWPEFETIAREFHMSPSTLRRKLESEGQTFMAIKDSLRRDMAIEQLCHSQRNILDIALELGFSETSAFYRAFKSWTGTLPGKYRRDSKQAGKRSIMDSELRIGKSR</sequence>
<dbReference type="Pfam" id="PF12625">
    <property type="entry name" value="Arabinose_bd"/>
    <property type="match status" value="1"/>
</dbReference>
<proteinExistence type="predicted"/>
<evidence type="ECO:0000256" key="2">
    <source>
        <dbReference type="ARBA" id="ARBA00023125"/>
    </source>
</evidence>
<dbReference type="PRINTS" id="PR00032">
    <property type="entry name" value="HTHARAC"/>
</dbReference>
<dbReference type="PROSITE" id="PS01124">
    <property type="entry name" value="HTH_ARAC_FAMILY_2"/>
    <property type="match status" value="1"/>
</dbReference>